<feature type="domain" description="Disease resistance R13L4/SHOC-2-like LRR" evidence="2">
    <location>
        <begin position="73"/>
        <end position="216"/>
    </location>
</feature>
<dbReference type="Proteomes" id="UP000026961">
    <property type="component" value="Chromosome 5"/>
</dbReference>
<dbReference type="InterPro" id="IPR055414">
    <property type="entry name" value="LRR_R13L4/SHOC2-like"/>
</dbReference>
<dbReference type="SUPFAM" id="SSF52058">
    <property type="entry name" value="L domain-like"/>
    <property type="match status" value="1"/>
</dbReference>
<dbReference type="Pfam" id="PF23598">
    <property type="entry name" value="LRR_14"/>
    <property type="match status" value="1"/>
</dbReference>
<keyword evidence="1" id="KW-0677">Repeat</keyword>
<reference evidence="3" key="1">
    <citation type="submission" date="2015-04" db="UniProtKB">
        <authorList>
            <consortium name="EnsemblPlants"/>
        </authorList>
    </citation>
    <scope>IDENTIFICATION</scope>
</reference>
<reference evidence="3" key="2">
    <citation type="submission" date="2018-05" db="EMBL/GenBank/DDBJ databases">
        <title>OgluRS3 (Oryza glumaepatula Reference Sequence Version 3).</title>
        <authorList>
            <person name="Zhang J."/>
            <person name="Kudrna D."/>
            <person name="Lee S."/>
            <person name="Talag J."/>
            <person name="Welchert J."/>
            <person name="Wing R.A."/>
        </authorList>
    </citation>
    <scope>NUCLEOTIDE SEQUENCE [LARGE SCALE GENOMIC DNA]</scope>
</reference>
<dbReference type="PANTHER" id="PTHR47186">
    <property type="entry name" value="LEUCINE-RICH REPEAT-CONTAINING PROTEIN 57"/>
    <property type="match status" value="1"/>
</dbReference>
<evidence type="ECO:0000256" key="1">
    <source>
        <dbReference type="ARBA" id="ARBA00022737"/>
    </source>
</evidence>
<organism evidence="3">
    <name type="scientific">Oryza glumipatula</name>
    <dbReference type="NCBI Taxonomy" id="40148"/>
    <lineage>
        <taxon>Eukaryota</taxon>
        <taxon>Viridiplantae</taxon>
        <taxon>Streptophyta</taxon>
        <taxon>Embryophyta</taxon>
        <taxon>Tracheophyta</taxon>
        <taxon>Spermatophyta</taxon>
        <taxon>Magnoliopsida</taxon>
        <taxon>Liliopsida</taxon>
        <taxon>Poales</taxon>
        <taxon>Poaceae</taxon>
        <taxon>BOP clade</taxon>
        <taxon>Oryzoideae</taxon>
        <taxon>Oryzeae</taxon>
        <taxon>Oryzinae</taxon>
        <taxon>Oryza</taxon>
    </lineage>
</organism>
<proteinExistence type="predicted"/>
<dbReference type="HOGENOM" id="CLU_1028091_0_0_1"/>
<dbReference type="EnsemblPlants" id="OGLUM05G09170.1">
    <property type="protein sequence ID" value="OGLUM05G09170.1"/>
    <property type="gene ID" value="OGLUM05G09170"/>
</dbReference>
<sequence>MKNMLISVSSMHDVVRSFSQHLSRDEAFVVSTLDERSKGALQTQKFLRLSIETNDLQPNDEFDWRLIQGQGSLRTLIVIGELKINHGDSLINFSSLRIMHIENANCTASLAESLHHLKHLRYIFLKCSDLARLLRNISKLKLLQYLEIESENLVRLPNSLIKLGRLRHLRFPISKIGGLQHPSLVKLGRLRHLDLLGVSINGIPRQFCGLTNLRYLCGFPAQADGEWCSLQELGPLAQLRRLSLRKLDNVPAPSLGTEARLGEKSHLMYLA</sequence>
<name>A0A0D9ZW88_9ORYZ</name>
<evidence type="ECO:0000313" key="4">
    <source>
        <dbReference type="Proteomes" id="UP000026961"/>
    </source>
</evidence>
<protein>
    <recommendedName>
        <fullName evidence="2">Disease resistance R13L4/SHOC-2-like LRR domain-containing protein</fullName>
    </recommendedName>
</protein>
<dbReference type="AlphaFoldDB" id="A0A0D9ZW88"/>
<dbReference type="Gene3D" id="3.80.10.10">
    <property type="entry name" value="Ribonuclease Inhibitor"/>
    <property type="match status" value="1"/>
</dbReference>
<evidence type="ECO:0000259" key="2">
    <source>
        <dbReference type="Pfam" id="PF23598"/>
    </source>
</evidence>
<evidence type="ECO:0000313" key="3">
    <source>
        <dbReference type="EnsemblPlants" id="OGLUM05G09170.1"/>
    </source>
</evidence>
<dbReference type="Gramene" id="OGLUM05G09170.1">
    <property type="protein sequence ID" value="OGLUM05G09170.1"/>
    <property type="gene ID" value="OGLUM05G09170"/>
</dbReference>
<dbReference type="InterPro" id="IPR032675">
    <property type="entry name" value="LRR_dom_sf"/>
</dbReference>
<dbReference type="PANTHER" id="PTHR47186:SF49">
    <property type="entry name" value="NB-ARC DOMAIN-CONTAINING PROTEIN"/>
    <property type="match status" value="1"/>
</dbReference>
<accession>A0A0D9ZW88</accession>
<keyword evidence="4" id="KW-1185">Reference proteome</keyword>